<accession>A0AC35THY4</accession>
<evidence type="ECO:0000313" key="2">
    <source>
        <dbReference type="WBParaSite" id="RSKR_0000079100.1"/>
    </source>
</evidence>
<proteinExistence type="predicted"/>
<reference evidence="2" key="1">
    <citation type="submission" date="2016-11" db="UniProtKB">
        <authorList>
            <consortium name="WormBaseParasite"/>
        </authorList>
    </citation>
    <scope>IDENTIFICATION</scope>
    <source>
        <strain evidence="2">KR3021</strain>
    </source>
</reference>
<organism evidence="1 2">
    <name type="scientific">Rhabditophanes sp. KR3021</name>
    <dbReference type="NCBI Taxonomy" id="114890"/>
    <lineage>
        <taxon>Eukaryota</taxon>
        <taxon>Metazoa</taxon>
        <taxon>Ecdysozoa</taxon>
        <taxon>Nematoda</taxon>
        <taxon>Chromadorea</taxon>
        <taxon>Rhabditida</taxon>
        <taxon>Tylenchina</taxon>
        <taxon>Panagrolaimomorpha</taxon>
        <taxon>Strongyloidoidea</taxon>
        <taxon>Alloionematidae</taxon>
        <taxon>Rhabditophanes</taxon>
    </lineage>
</organism>
<dbReference type="Proteomes" id="UP000095286">
    <property type="component" value="Unplaced"/>
</dbReference>
<sequence>MSDLRRTLTNNRRRLLSERPGSIDIDQGEGANLIDNEEIASSLPTDYSIGRFLENEVVPIRPNRSFVINDSNSMGRDRLPYHVPASMPAFSRAESVVSLTSMDRTEYNRQQNMAIRYRLFNALDPGGSRLTMPDHILPNEFFSILPFDDFNDESGKQGSIVTIFSIWNTMMGTSLLAMPWALGQAGFALGSFLILLMAAISLYTAYRVIQSPNGLILPVDSAKAEVSDVCRYFWGSAGEYVSVFVSIITLVGGILVYWVLMSNFLFYTVNVFHDAIQPNSSTIPSMANKTFKCDVVCPDNTPHQNFKFASFYLHPLTEEASFWDYKNVCMSLLRKTFSLINILGQRPLSTAKPINYVGKMRVLNHWSENCNELDSLLPKAQCILIIDDKPLVKARKNLNASPPELVKFNYSDLQFKLNEYGLSINSENMVLLDALPPFEKNYDYAPMIGVAVQLSKPEPDSGIDFDSILKNITTDLGGECIYTRSCILTMTNSVDRNMIAKLRSTIKWHQTYRCCPSCGGMLSKKLSKSSCSCANCRKNFYPVINPVAMVLIVDEANENVLLVRHLNGIKGVCTVIAGFATAGESIRECAKREVAEETGIEMLNLFSFDGSQPWPHPDNSLILPFYGTAQKIDIIDSCPKEIEHAGWFSRSDVIKAINTSIQDPNYEHLAKCMTPTSDLVTRADLSKRLFYVPPPGAIAHSLLKAWAFNPKMLANQNLKLDSF</sequence>
<dbReference type="WBParaSite" id="RSKR_0000079100.1">
    <property type="protein sequence ID" value="RSKR_0000079100.1"/>
    <property type="gene ID" value="RSKR_0000079100"/>
</dbReference>
<protein>
    <submittedName>
        <fullName evidence="2">Nudix hydrolase domain-containing protein</fullName>
    </submittedName>
</protein>
<evidence type="ECO:0000313" key="1">
    <source>
        <dbReference type="Proteomes" id="UP000095286"/>
    </source>
</evidence>
<name>A0AC35THY4_9BILA</name>